<gene>
    <name evidence="10" type="primary">murF</name>
    <name evidence="16" type="ORF">QE405_000912</name>
</gene>
<keyword evidence="6 10" id="KW-0133">Cell shape</keyword>
<dbReference type="NCBIfam" id="TIGR01143">
    <property type="entry name" value="murF"/>
    <property type="match status" value="1"/>
</dbReference>
<evidence type="ECO:0000259" key="13">
    <source>
        <dbReference type="Pfam" id="PF01225"/>
    </source>
</evidence>
<dbReference type="InterPro" id="IPR004101">
    <property type="entry name" value="Mur_ligase_C"/>
</dbReference>
<dbReference type="GO" id="GO:0071555">
    <property type="term" value="P:cell wall organization"/>
    <property type="evidence" value="ECO:0007669"/>
    <property type="project" value="UniProtKB-KW"/>
</dbReference>
<evidence type="ECO:0000313" key="16">
    <source>
        <dbReference type="EMBL" id="MDQ1103628.1"/>
    </source>
</evidence>
<sequence length="485" mass="48959">MLPLTLAEIAAATGGRVDPPEAADVRVTAPASLDSRDVPEGGLFVALAGERVDGHDFAAAAVTGGAAAVLGAREVGVPAVVVPDPAVALGRLARFVLDRLRAEGELTVLAMTGSQGKTGVKDYLSQVLAAAGPTVATSGNFNNELGVPLTVLRADAATRYLVVEMGARGIGHIAYLCSIAPPDVAAVLNVGTAHLGEFGSVDAIARGKGEIVEALSADGVAVLNADDARVAAMVGRTPARVLHFGEGAGPDGVAWRGLTLDELGRPEVEVGHDGTWLPLQLTASGAHQVANAAAAAALAIGAGVDLEVVVAGLAASSLRSRWRMEVTERHDGLLVVNDAYNANPGSMAAALRTLVSIADRRSVGRSIAVLGEMLELGETSHDEHVALGHTAGELGVDVVVAVGAADGVGGWIADAARAAGAEAHLTPTRHEALAWLRHNVSARDVVLLKASRGGGLEVVAEGLLATGGDRAEGAGDPDQQEGPTT</sequence>
<comment type="catalytic activity">
    <reaction evidence="10 11">
        <text>D-alanyl-D-alanine + UDP-N-acetyl-alpha-D-muramoyl-L-alanyl-gamma-D-glutamyl-meso-2,6-diaminopimelate + ATP = UDP-N-acetyl-alpha-D-muramoyl-L-alanyl-gamma-D-glutamyl-meso-2,6-diaminopimeloyl-D-alanyl-D-alanine + ADP + phosphate + H(+)</text>
        <dbReference type="Rhea" id="RHEA:28374"/>
        <dbReference type="ChEBI" id="CHEBI:15378"/>
        <dbReference type="ChEBI" id="CHEBI:30616"/>
        <dbReference type="ChEBI" id="CHEBI:43474"/>
        <dbReference type="ChEBI" id="CHEBI:57822"/>
        <dbReference type="ChEBI" id="CHEBI:61386"/>
        <dbReference type="ChEBI" id="CHEBI:83905"/>
        <dbReference type="ChEBI" id="CHEBI:456216"/>
        <dbReference type="EC" id="6.3.2.10"/>
    </reaction>
</comment>
<dbReference type="InterPro" id="IPR013221">
    <property type="entry name" value="Mur_ligase_cen"/>
</dbReference>
<comment type="caution">
    <text evidence="10">Lacks conserved residue(s) required for the propagation of feature annotation.</text>
</comment>
<comment type="similarity">
    <text evidence="10">Belongs to the MurCDEF family. MurF subfamily.</text>
</comment>
<dbReference type="PANTHER" id="PTHR43024:SF1">
    <property type="entry name" value="UDP-N-ACETYLMURAMOYL-TRIPEPTIDE--D-ALANYL-D-ALANINE LIGASE"/>
    <property type="match status" value="1"/>
</dbReference>
<reference evidence="16" key="1">
    <citation type="submission" date="2023-07" db="EMBL/GenBank/DDBJ databases">
        <title>Functional and genomic diversity of the sorghum phyllosphere microbiome.</title>
        <authorList>
            <person name="Shade A."/>
        </authorList>
    </citation>
    <scope>NUCLEOTIDE SEQUENCE</scope>
    <source>
        <strain evidence="16">SORGH_AS_1067</strain>
    </source>
</reference>
<dbReference type="Gene3D" id="3.40.1190.10">
    <property type="entry name" value="Mur-like, catalytic domain"/>
    <property type="match status" value="1"/>
</dbReference>
<dbReference type="Pfam" id="PF01225">
    <property type="entry name" value="Mur_ligase"/>
    <property type="match status" value="1"/>
</dbReference>
<comment type="pathway">
    <text evidence="10 11">Cell wall biogenesis; peptidoglycan biosynthesis.</text>
</comment>
<evidence type="ECO:0000256" key="5">
    <source>
        <dbReference type="ARBA" id="ARBA00022840"/>
    </source>
</evidence>
<evidence type="ECO:0000256" key="1">
    <source>
        <dbReference type="ARBA" id="ARBA00022490"/>
    </source>
</evidence>
<evidence type="ECO:0000256" key="8">
    <source>
        <dbReference type="ARBA" id="ARBA00023306"/>
    </source>
</evidence>
<dbReference type="InterPro" id="IPR051046">
    <property type="entry name" value="MurCDEF_CellWall_CoF430Synth"/>
</dbReference>
<comment type="subcellular location">
    <subcellularLocation>
        <location evidence="10 11">Cytoplasm</location>
    </subcellularLocation>
</comment>
<dbReference type="Pfam" id="PF08245">
    <property type="entry name" value="Mur_ligase_M"/>
    <property type="match status" value="1"/>
</dbReference>
<dbReference type="Proteomes" id="UP001239215">
    <property type="component" value="Unassembled WGS sequence"/>
</dbReference>
<evidence type="ECO:0000256" key="2">
    <source>
        <dbReference type="ARBA" id="ARBA00022598"/>
    </source>
</evidence>
<keyword evidence="1 10" id="KW-0963">Cytoplasm</keyword>
<dbReference type="GO" id="GO:0005737">
    <property type="term" value="C:cytoplasm"/>
    <property type="evidence" value="ECO:0007669"/>
    <property type="project" value="UniProtKB-SubCell"/>
</dbReference>
<dbReference type="PANTHER" id="PTHR43024">
    <property type="entry name" value="UDP-N-ACETYLMURAMOYL-TRIPEPTIDE--D-ALANYL-D-ALANINE LIGASE"/>
    <property type="match status" value="1"/>
</dbReference>
<dbReference type="Gene3D" id="3.40.1390.10">
    <property type="entry name" value="MurE/MurF, N-terminal domain"/>
    <property type="match status" value="1"/>
</dbReference>
<evidence type="ECO:0000256" key="6">
    <source>
        <dbReference type="ARBA" id="ARBA00022960"/>
    </source>
</evidence>
<dbReference type="RefSeq" id="WP_307199041.1">
    <property type="nucleotide sequence ID" value="NZ_JAUTAN010000001.1"/>
</dbReference>
<keyword evidence="7 10" id="KW-0573">Peptidoglycan synthesis</keyword>
<comment type="function">
    <text evidence="10 11">Involved in cell wall formation. Catalyzes the final step in the synthesis of UDP-N-acetylmuramoyl-pentapeptide, the precursor of murein.</text>
</comment>
<dbReference type="GO" id="GO:0008360">
    <property type="term" value="P:regulation of cell shape"/>
    <property type="evidence" value="ECO:0007669"/>
    <property type="project" value="UniProtKB-KW"/>
</dbReference>
<dbReference type="InterPro" id="IPR000713">
    <property type="entry name" value="Mur_ligase_N"/>
</dbReference>
<dbReference type="InterPro" id="IPR035911">
    <property type="entry name" value="MurE/MurF_N"/>
</dbReference>
<dbReference type="GO" id="GO:0047480">
    <property type="term" value="F:UDP-N-acetylmuramoyl-tripeptide-D-alanyl-D-alanine ligase activity"/>
    <property type="evidence" value="ECO:0007669"/>
    <property type="project" value="UniProtKB-UniRule"/>
</dbReference>
<proteinExistence type="inferred from homology"/>
<dbReference type="GO" id="GO:0009252">
    <property type="term" value="P:peptidoglycan biosynthetic process"/>
    <property type="evidence" value="ECO:0007669"/>
    <property type="project" value="UniProtKB-UniRule"/>
</dbReference>
<dbReference type="HAMAP" id="MF_02019">
    <property type="entry name" value="MurF"/>
    <property type="match status" value="1"/>
</dbReference>
<feature type="domain" description="Mur ligase central" evidence="15">
    <location>
        <begin position="112"/>
        <end position="299"/>
    </location>
</feature>
<evidence type="ECO:0000256" key="10">
    <source>
        <dbReference type="HAMAP-Rule" id="MF_02019"/>
    </source>
</evidence>
<dbReference type="Gene3D" id="3.90.190.20">
    <property type="entry name" value="Mur ligase, C-terminal domain"/>
    <property type="match status" value="1"/>
</dbReference>
<keyword evidence="9 10" id="KW-0961">Cell wall biogenesis/degradation</keyword>
<organism evidence="16 17">
    <name type="scientific">Nocardioides zeae</name>
    <dbReference type="NCBI Taxonomy" id="1457234"/>
    <lineage>
        <taxon>Bacteria</taxon>
        <taxon>Bacillati</taxon>
        <taxon>Actinomycetota</taxon>
        <taxon>Actinomycetes</taxon>
        <taxon>Propionibacteriales</taxon>
        <taxon>Nocardioidaceae</taxon>
        <taxon>Nocardioides</taxon>
    </lineage>
</organism>
<evidence type="ECO:0000259" key="14">
    <source>
        <dbReference type="Pfam" id="PF02875"/>
    </source>
</evidence>
<protein>
    <recommendedName>
        <fullName evidence="10 11">UDP-N-acetylmuramoyl-tripeptide--D-alanyl-D-alanine ligase</fullName>
        <ecNumber evidence="10 11">6.3.2.10</ecNumber>
    </recommendedName>
    <alternativeName>
        <fullName evidence="10">D-alanyl-D-alanine-adding enzyme</fullName>
    </alternativeName>
</protein>
<feature type="domain" description="Mur ligase N-terminal catalytic" evidence="13">
    <location>
        <begin position="33"/>
        <end position="78"/>
    </location>
</feature>
<dbReference type="EMBL" id="JAUTAN010000001">
    <property type="protein sequence ID" value="MDQ1103628.1"/>
    <property type="molecule type" value="Genomic_DNA"/>
</dbReference>
<dbReference type="InterPro" id="IPR036615">
    <property type="entry name" value="Mur_ligase_C_dom_sf"/>
</dbReference>
<keyword evidence="2 10" id="KW-0436">Ligase</keyword>
<dbReference type="SUPFAM" id="SSF53623">
    <property type="entry name" value="MurD-like peptide ligases, catalytic domain"/>
    <property type="match status" value="1"/>
</dbReference>
<dbReference type="InterPro" id="IPR005863">
    <property type="entry name" value="UDP-N-AcMur_synth"/>
</dbReference>
<name>A0AAJ1WZH0_9ACTN</name>
<feature type="region of interest" description="Disordered" evidence="12">
    <location>
        <begin position="466"/>
        <end position="485"/>
    </location>
</feature>
<keyword evidence="5 10" id="KW-0067">ATP-binding</keyword>
<dbReference type="GO" id="GO:0051301">
    <property type="term" value="P:cell division"/>
    <property type="evidence" value="ECO:0007669"/>
    <property type="project" value="UniProtKB-KW"/>
</dbReference>
<evidence type="ECO:0000256" key="11">
    <source>
        <dbReference type="RuleBase" id="RU004136"/>
    </source>
</evidence>
<feature type="domain" description="Mur ligase C-terminal" evidence="14">
    <location>
        <begin position="323"/>
        <end position="452"/>
    </location>
</feature>
<dbReference type="GO" id="GO:0005524">
    <property type="term" value="F:ATP binding"/>
    <property type="evidence" value="ECO:0007669"/>
    <property type="project" value="UniProtKB-UniRule"/>
</dbReference>
<evidence type="ECO:0000313" key="17">
    <source>
        <dbReference type="Proteomes" id="UP001239215"/>
    </source>
</evidence>
<comment type="caution">
    <text evidence="16">The sequence shown here is derived from an EMBL/GenBank/DDBJ whole genome shotgun (WGS) entry which is preliminary data.</text>
</comment>
<evidence type="ECO:0000256" key="9">
    <source>
        <dbReference type="ARBA" id="ARBA00023316"/>
    </source>
</evidence>
<dbReference type="SUPFAM" id="SSF63418">
    <property type="entry name" value="MurE/MurF N-terminal domain"/>
    <property type="match status" value="1"/>
</dbReference>
<keyword evidence="3 10" id="KW-0132">Cell division</keyword>
<dbReference type="AlphaFoldDB" id="A0AAJ1WZH0"/>
<evidence type="ECO:0000256" key="4">
    <source>
        <dbReference type="ARBA" id="ARBA00022741"/>
    </source>
</evidence>
<evidence type="ECO:0000256" key="3">
    <source>
        <dbReference type="ARBA" id="ARBA00022618"/>
    </source>
</evidence>
<accession>A0AAJ1WZH0</accession>
<evidence type="ECO:0000256" key="12">
    <source>
        <dbReference type="SAM" id="MobiDB-lite"/>
    </source>
</evidence>
<keyword evidence="4 10" id="KW-0547">Nucleotide-binding</keyword>
<evidence type="ECO:0000259" key="15">
    <source>
        <dbReference type="Pfam" id="PF08245"/>
    </source>
</evidence>
<dbReference type="SUPFAM" id="SSF53244">
    <property type="entry name" value="MurD-like peptide ligases, peptide-binding domain"/>
    <property type="match status" value="1"/>
</dbReference>
<dbReference type="EC" id="6.3.2.10" evidence="10 11"/>
<dbReference type="InterPro" id="IPR036565">
    <property type="entry name" value="Mur-like_cat_sf"/>
</dbReference>
<evidence type="ECO:0000256" key="7">
    <source>
        <dbReference type="ARBA" id="ARBA00022984"/>
    </source>
</evidence>
<dbReference type="Pfam" id="PF02875">
    <property type="entry name" value="Mur_ligase_C"/>
    <property type="match status" value="1"/>
</dbReference>
<keyword evidence="8 10" id="KW-0131">Cell cycle</keyword>